<dbReference type="InterPro" id="IPR023534">
    <property type="entry name" value="Rof/RNase_P-like"/>
</dbReference>
<dbReference type="PANTHER" id="PTHR13348:SF0">
    <property type="entry name" value="RIBONUCLEASE P PROTEIN SUBUNIT P29"/>
    <property type="match status" value="1"/>
</dbReference>
<dbReference type="EMBL" id="PNBA02000188">
    <property type="protein sequence ID" value="KAG6384285.1"/>
    <property type="molecule type" value="Genomic_DNA"/>
</dbReference>
<dbReference type="InterPro" id="IPR036980">
    <property type="entry name" value="RNase_P/MRP_Rpp29_sf"/>
</dbReference>
<comment type="caution">
    <text evidence="4">The sequence shown here is derived from an EMBL/GenBank/DDBJ whole genome shotgun (WGS) entry which is preliminary data.</text>
</comment>
<dbReference type="InterPro" id="IPR002730">
    <property type="entry name" value="Rpp29/RNP1"/>
</dbReference>
<dbReference type="Pfam" id="PF01868">
    <property type="entry name" value="RNase_P-MRP_p29"/>
    <property type="match status" value="1"/>
</dbReference>
<evidence type="ECO:0000256" key="3">
    <source>
        <dbReference type="SAM" id="MobiDB-lite"/>
    </source>
</evidence>
<reference evidence="4" key="2">
    <citation type="submission" date="2020-08" db="EMBL/GenBank/DDBJ databases">
        <title>Plant Genome Project.</title>
        <authorList>
            <person name="Zhang R.-G."/>
        </authorList>
    </citation>
    <scope>NUCLEOTIDE SEQUENCE</scope>
    <source>
        <strain evidence="4">Huo1</strain>
        <tissue evidence="4">Leaf</tissue>
    </source>
</reference>
<dbReference type="PANTHER" id="PTHR13348">
    <property type="entry name" value="RIBONUCLEASE P SUBUNIT P29"/>
    <property type="match status" value="1"/>
</dbReference>
<name>A0A8X8VXK2_SALSN</name>
<reference evidence="4" key="1">
    <citation type="submission" date="2018-01" db="EMBL/GenBank/DDBJ databases">
        <authorList>
            <person name="Mao J.F."/>
        </authorList>
    </citation>
    <scope>NUCLEOTIDE SEQUENCE</scope>
    <source>
        <strain evidence="4">Huo1</strain>
        <tissue evidence="4">Leaf</tissue>
    </source>
</reference>
<feature type="region of interest" description="Disordered" evidence="3">
    <location>
        <begin position="1"/>
        <end position="43"/>
    </location>
</feature>
<sequence>MEDQRRRSLEALERRFSQAKSEVQSQQQMSKKRPAEDKKTFFVDSPLNKPLSISSSKKGNFSFPDRTSKEGLPQAMLIYFFDIFKAMHEKWKSYIQKLLKLLGENSWLSASLMSTYTCKTAAYVGLHGIMVRETKETFGIVTQDSKFEVVPKKLSVFMLEANHWKITLNGDKLVSRNLDTTCLIILEIFGENFLYLLVLEAFELDAIELTLRFVEYVEDNLSSFEVSGLSAAPAKFS</sequence>
<dbReference type="GO" id="GO:0005634">
    <property type="term" value="C:nucleus"/>
    <property type="evidence" value="ECO:0007669"/>
    <property type="project" value="UniProtKB-SubCell"/>
</dbReference>
<evidence type="ECO:0000256" key="2">
    <source>
        <dbReference type="ARBA" id="ARBA00006181"/>
    </source>
</evidence>
<gene>
    <name evidence="4" type="ORF">SASPL_155907</name>
</gene>
<comment type="similarity">
    <text evidence="2">Belongs to the eukaryotic/archaeal RNase P protein component 1 family.</text>
</comment>
<dbReference type="Proteomes" id="UP000298416">
    <property type="component" value="Unassembled WGS sequence"/>
</dbReference>
<evidence type="ECO:0000256" key="1">
    <source>
        <dbReference type="ARBA" id="ARBA00004123"/>
    </source>
</evidence>
<feature type="compositionally biased region" description="Basic and acidic residues" evidence="3">
    <location>
        <begin position="1"/>
        <end position="16"/>
    </location>
</feature>
<organism evidence="4">
    <name type="scientific">Salvia splendens</name>
    <name type="common">Scarlet sage</name>
    <dbReference type="NCBI Taxonomy" id="180675"/>
    <lineage>
        <taxon>Eukaryota</taxon>
        <taxon>Viridiplantae</taxon>
        <taxon>Streptophyta</taxon>
        <taxon>Embryophyta</taxon>
        <taxon>Tracheophyta</taxon>
        <taxon>Spermatophyta</taxon>
        <taxon>Magnoliopsida</taxon>
        <taxon>eudicotyledons</taxon>
        <taxon>Gunneridae</taxon>
        <taxon>Pentapetalae</taxon>
        <taxon>asterids</taxon>
        <taxon>lamiids</taxon>
        <taxon>Lamiales</taxon>
        <taxon>Lamiaceae</taxon>
        <taxon>Nepetoideae</taxon>
        <taxon>Mentheae</taxon>
        <taxon>Salviinae</taxon>
        <taxon>Salvia</taxon>
        <taxon>Salvia subgen. Calosphace</taxon>
        <taxon>core Calosphace</taxon>
    </lineage>
</organism>
<accession>A0A8X8VXK2</accession>
<evidence type="ECO:0000313" key="5">
    <source>
        <dbReference type="Proteomes" id="UP000298416"/>
    </source>
</evidence>
<dbReference type="SUPFAM" id="SSF101744">
    <property type="entry name" value="Rof/RNase P subunit-like"/>
    <property type="match status" value="1"/>
</dbReference>
<dbReference type="AlphaFoldDB" id="A0A8X8VXK2"/>
<dbReference type="GO" id="GO:0033204">
    <property type="term" value="F:ribonuclease P RNA binding"/>
    <property type="evidence" value="ECO:0007669"/>
    <property type="project" value="InterPro"/>
</dbReference>
<comment type="subcellular location">
    <subcellularLocation>
        <location evidence="1">Nucleus</location>
    </subcellularLocation>
</comment>
<feature type="compositionally biased region" description="Polar residues" evidence="3">
    <location>
        <begin position="18"/>
        <end position="29"/>
    </location>
</feature>
<protein>
    <submittedName>
        <fullName evidence="4">Uncharacterized protein</fullName>
    </submittedName>
</protein>
<keyword evidence="5" id="KW-1185">Reference proteome</keyword>
<dbReference type="GO" id="GO:0006364">
    <property type="term" value="P:rRNA processing"/>
    <property type="evidence" value="ECO:0007669"/>
    <property type="project" value="TreeGrafter"/>
</dbReference>
<dbReference type="Gene3D" id="2.30.30.210">
    <property type="entry name" value="Ribonuclease P/MRP, subunit p29"/>
    <property type="match status" value="1"/>
</dbReference>
<dbReference type="GO" id="GO:0030677">
    <property type="term" value="C:ribonuclease P complex"/>
    <property type="evidence" value="ECO:0007669"/>
    <property type="project" value="InterPro"/>
</dbReference>
<evidence type="ECO:0000313" key="4">
    <source>
        <dbReference type="EMBL" id="KAG6384285.1"/>
    </source>
</evidence>
<dbReference type="InterPro" id="IPR016848">
    <property type="entry name" value="RNase_P/MRP_Rpp29-subunit"/>
</dbReference>
<dbReference type="GO" id="GO:0000172">
    <property type="term" value="C:ribonuclease MRP complex"/>
    <property type="evidence" value="ECO:0007669"/>
    <property type="project" value="InterPro"/>
</dbReference>
<dbReference type="GO" id="GO:0001682">
    <property type="term" value="P:tRNA 5'-leader removal"/>
    <property type="evidence" value="ECO:0007669"/>
    <property type="project" value="InterPro"/>
</dbReference>
<proteinExistence type="inferred from homology"/>